<dbReference type="InterPro" id="IPR012340">
    <property type="entry name" value="NA-bd_OB-fold"/>
</dbReference>
<dbReference type="NCBIfam" id="TIGR00358">
    <property type="entry name" value="3_prime_RNase"/>
    <property type="match status" value="1"/>
</dbReference>
<evidence type="ECO:0000313" key="10">
    <source>
        <dbReference type="Proteomes" id="UP000264882"/>
    </source>
</evidence>
<dbReference type="PANTHER" id="PTHR23355">
    <property type="entry name" value="RIBONUCLEASE"/>
    <property type="match status" value="1"/>
</dbReference>
<keyword evidence="2 7" id="KW-0963">Cytoplasm</keyword>
<comment type="catalytic activity">
    <reaction evidence="1 7">
        <text>Exonucleolytic cleavage in the 3'- to 5'-direction to yield nucleoside 5'-phosphates.</text>
        <dbReference type="EC" id="3.1.13.1"/>
    </reaction>
</comment>
<dbReference type="RefSeq" id="WP_119863918.1">
    <property type="nucleotide sequence ID" value="NZ_CP008748.1"/>
</dbReference>
<keyword evidence="4 7" id="KW-0378">Hydrolase</keyword>
<evidence type="ECO:0000256" key="6">
    <source>
        <dbReference type="ARBA" id="ARBA00022884"/>
    </source>
</evidence>
<feature type="domain" description="S1 motif" evidence="8">
    <location>
        <begin position="641"/>
        <end position="719"/>
    </location>
</feature>
<dbReference type="SUPFAM" id="SSF50249">
    <property type="entry name" value="Nucleic acid-binding proteins"/>
    <property type="match status" value="2"/>
</dbReference>
<dbReference type="Pfam" id="PF00773">
    <property type="entry name" value="RNB"/>
    <property type="match status" value="1"/>
</dbReference>
<keyword evidence="3 7" id="KW-0540">Nuclease</keyword>
<keyword evidence="6 7" id="KW-0694">RNA-binding</keyword>
<organism evidence="9 10">
    <name type="scientific">Metamycoplasma hyosynoviae</name>
    <dbReference type="NCBI Taxonomy" id="29559"/>
    <lineage>
        <taxon>Bacteria</taxon>
        <taxon>Bacillati</taxon>
        <taxon>Mycoplasmatota</taxon>
        <taxon>Mycoplasmoidales</taxon>
        <taxon>Metamycoplasmataceae</taxon>
        <taxon>Metamycoplasma</taxon>
    </lineage>
</organism>
<comment type="similarity">
    <text evidence="7">Belongs to the RNR ribonuclease family. RNase R subfamily.</text>
</comment>
<dbReference type="EMBL" id="CP008748">
    <property type="protein sequence ID" value="ASI54050.1"/>
    <property type="molecule type" value="Genomic_DNA"/>
</dbReference>
<dbReference type="InterPro" id="IPR004476">
    <property type="entry name" value="RNase_II/RNase_R"/>
</dbReference>
<evidence type="ECO:0000313" key="9">
    <source>
        <dbReference type="EMBL" id="ASI54050.1"/>
    </source>
</evidence>
<evidence type="ECO:0000256" key="4">
    <source>
        <dbReference type="ARBA" id="ARBA00022801"/>
    </source>
</evidence>
<dbReference type="InterPro" id="IPR011805">
    <property type="entry name" value="RNase_R"/>
</dbReference>
<proteinExistence type="inferred from homology"/>
<dbReference type="EC" id="3.1.13.1" evidence="7"/>
<evidence type="ECO:0000256" key="2">
    <source>
        <dbReference type="ARBA" id="ARBA00022490"/>
    </source>
</evidence>
<comment type="subcellular location">
    <subcellularLocation>
        <location evidence="7">Cytoplasm</location>
    </subcellularLocation>
</comment>
<dbReference type="PANTHER" id="PTHR23355:SF9">
    <property type="entry name" value="DIS3-LIKE EXONUCLEASE 2"/>
    <property type="match status" value="1"/>
</dbReference>
<dbReference type="PROSITE" id="PS50126">
    <property type="entry name" value="S1"/>
    <property type="match status" value="1"/>
</dbReference>
<reference evidence="9 10" key="1">
    <citation type="submission" date="2014-06" db="EMBL/GenBank/DDBJ databases">
        <title>The Whole Genome Sequence of Mycoplasma hyosynoviae strain ATCC 27095.</title>
        <authorList>
            <person name="Calcutt M.J."/>
            <person name="Foecking M.F."/>
        </authorList>
    </citation>
    <scope>NUCLEOTIDE SEQUENCE [LARGE SCALE GENOMIC DNA]</scope>
    <source>
        <strain evidence="9 10">M60</strain>
    </source>
</reference>
<dbReference type="PROSITE" id="PS01175">
    <property type="entry name" value="RIBONUCLEASE_II"/>
    <property type="match status" value="1"/>
</dbReference>
<evidence type="ECO:0000256" key="7">
    <source>
        <dbReference type="HAMAP-Rule" id="MF_01895"/>
    </source>
</evidence>
<dbReference type="GO" id="GO:0003723">
    <property type="term" value="F:RNA binding"/>
    <property type="evidence" value="ECO:0007669"/>
    <property type="project" value="UniProtKB-UniRule"/>
</dbReference>
<dbReference type="NCBIfam" id="TIGR02063">
    <property type="entry name" value="RNase_R"/>
    <property type="match status" value="1"/>
</dbReference>
<dbReference type="GO" id="GO:0005829">
    <property type="term" value="C:cytosol"/>
    <property type="evidence" value="ECO:0007669"/>
    <property type="project" value="TreeGrafter"/>
</dbReference>
<dbReference type="GO" id="GO:0006402">
    <property type="term" value="P:mRNA catabolic process"/>
    <property type="evidence" value="ECO:0007669"/>
    <property type="project" value="TreeGrafter"/>
</dbReference>
<dbReference type="Gene3D" id="2.40.50.140">
    <property type="entry name" value="Nucleic acid-binding proteins"/>
    <property type="match status" value="1"/>
</dbReference>
<keyword evidence="10" id="KW-1185">Reference proteome</keyword>
<evidence type="ECO:0000259" key="8">
    <source>
        <dbReference type="PROSITE" id="PS50126"/>
    </source>
</evidence>
<dbReference type="InterPro" id="IPR022966">
    <property type="entry name" value="RNase_II/R_CS"/>
</dbReference>
<dbReference type="InterPro" id="IPR003029">
    <property type="entry name" value="S1_domain"/>
</dbReference>
<evidence type="ECO:0000256" key="1">
    <source>
        <dbReference type="ARBA" id="ARBA00001849"/>
    </source>
</evidence>
<keyword evidence="5 7" id="KW-0269">Exonuclease</keyword>
<gene>
    <name evidence="7" type="primary">rnr</name>
    <name evidence="9" type="ORF">MHSN_02580</name>
</gene>
<accession>A0A4P1QGH1</accession>
<sequence>MNNHKFQIKENNKNLKFDDKKILDFIKQKKSTTFLELAKFLKLKISDNQKLTTHLNQLLKENKLIQLRNNNYTTLNFLFEQENVVSISTKRLGFVDFELENGQSNSAIIFPDALKGILDGDVLLTKIYSYINENNQTLYIANIEKLIARGSKFIIGKLFYRNDFLTFTPLDEKNKTNFIIENTNPIVIKKFDFEKDIFRMRILENKKGNFVWISFDKKVTSLDEKDFMVKKILSTSDINLNFNEEVINESEKLPDFVSEDEILRRTNLINLQTVTIDGMDTKDFDDAISCKKEGNNYRLHIHIADVSHYVKENSVIDTEALARGTSIYLPNKVIPMLPFKLSNGICSLNPNEIRACLTLEVLVDKLGNNIEEKLYASVIKSDFRLTYNEVNDFLENKKNDIPEFIKNNLLDAYELSKIILNKKSQQGYIDFEIQEPKIVLNDKLEVEKIYITQEGKSEKLIEAFMVHANETVASMMERNQIPSIYRIHEKPSNEKLIDLQNFLTYLGIQVSVPFDGKPKSFENMVQKIKTKAFDDNIKFSLLKTMQKAIYSTKNIGHFGLASEAYSHFTSPIRRYPDLLLHRLVRRYLIEGEKIIPEDIEKLTSIINEIAIRNTESEKVAVQIERDVVDFWKSQFFKQFIGQEFDATLVSVEKFGVFMNIEKFQTSILIRFDTIETDKVLKISDFEAAGSKISLKVGKNYKIKIASIDNEKGKINALLVR</sequence>
<dbReference type="SMART" id="SM00955">
    <property type="entry name" value="RNB"/>
    <property type="match status" value="1"/>
</dbReference>
<dbReference type="InterPro" id="IPR001900">
    <property type="entry name" value="RNase_II/R"/>
</dbReference>
<dbReference type="HAMAP" id="MF_01895">
    <property type="entry name" value="RNase_R"/>
    <property type="match status" value="1"/>
</dbReference>
<comment type="function">
    <text evidence="7">3'-5' exoribonuclease that releases 5'-nucleoside monophosphates and is involved in maturation of structured RNAs.</text>
</comment>
<dbReference type="Proteomes" id="UP000264882">
    <property type="component" value="Chromosome"/>
</dbReference>
<dbReference type="GO" id="GO:0008859">
    <property type="term" value="F:exoribonuclease II activity"/>
    <property type="evidence" value="ECO:0007669"/>
    <property type="project" value="UniProtKB-UniRule"/>
</dbReference>
<dbReference type="AlphaFoldDB" id="A0A4P1QGH1"/>
<dbReference type="InterPro" id="IPR050180">
    <property type="entry name" value="RNR_Ribonuclease"/>
</dbReference>
<evidence type="ECO:0000256" key="3">
    <source>
        <dbReference type="ARBA" id="ARBA00022722"/>
    </source>
</evidence>
<name>A0A4P1QGH1_9BACT</name>
<protein>
    <recommendedName>
        <fullName evidence="7">Ribonuclease R</fullName>
        <shortName evidence="7">RNase R</shortName>
        <ecNumber evidence="7">3.1.13.1</ecNumber>
    </recommendedName>
</protein>
<evidence type="ECO:0000256" key="5">
    <source>
        <dbReference type="ARBA" id="ARBA00022839"/>
    </source>
</evidence>
<dbReference type="KEGG" id="mhyv:MHSN_02580"/>